<evidence type="ECO:0000313" key="7">
    <source>
        <dbReference type="EMBL" id="KAJ7388883.1"/>
    </source>
</evidence>
<dbReference type="GO" id="GO:0031122">
    <property type="term" value="P:cytoplasmic microtubule organization"/>
    <property type="evidence" value="ECO:0007669"/>
    <property type="project" value="TreeGrafter"/>
</dbReference>
<sequence length="147" mass="17120">MQHFVHNLEGYLSNQILNVTWSEFQEGLLNVRSLDDLHNQHADYLRKAIFRSLLSRKAAPVMTIISDLGTLILKLRTQLLASPWQQDPRTGHVTHPAFDVMCNTHKAFKEYSSFLFTVVSKLVRRGYQSHLADFLLRINFNNFYNVE</sequence>
<dbReference type="OrthoDB" id="775571at2759"/>
<evidence type="ECO:0000313" key="8">
    <source>
        <dbReference type="Proteomes" id="UP001163046"/>
    </source>
</evidence>
<evidence type="ECO:0000256" key="1">
    <source>
        <dbReference type="ARBA" id="ARBA00010337"/>
    </source>
</evidence>
<dbReference type="GO" id="GO:0007020">
    <property type="term" value="P:microtubule nucleation"/>
    <property type="evidence" value="ECO:0007669"/>
    <property type="project" value="InterPro"/>
</dbReference>
<accession>A0A9W9ZXN7</accession>
<evidence type="ECO:0000256" key="4">
    <source>
        <dbReference type="ARBA" id="ARBA00023212"/>
    </source>
</evidence>
<dbReference type="Proteomes" id="UP001163046">
    <property type="component" value="Unassembled WGS sequence"/>
</dbReference>
<dbReference type="PANTHER" id="PTHR19302:SF70">
    <property type="entry name" value="GAMMA-TUBULIN COMPLEX COMPONENT 6"/>
    <property type="match status" value="1"/>
</dbReference>
<evidence type="ECO:0000256" key="5">
    <source>
        <dbReference type="RuleBase" id="RU363050"/>
    </source>
</evidence>
<dbReference type="InterPro" id="IPR042241">
    <property type="entry name" value="GCP_C_sf"/>
</dbReference>
<organism evidence="7 8">
    <name type="scientific">Desmophyllum pertusum</name>
    <dbReference type="NCBI Taxonomy" id="174260"/>
    <lineage>
        <taxon>Eukaryota</taxon>
        <taxon>Metazoa</taxon>
        <taxon>Cnidaria</taxon>
        <taxon>Anthozoa</taxon>
        <taxon>Hexacorallia</taxon>
        <taxon>Scleractinia</taxon>
        <taxon>Caryophylliina</taxon>
        <taxon>Caryophylliidae</taxon>
        <taxon>Desmophyllum</taxon>
    </lineage>
</organism>
<comment type="subcellular location">
    <subcellularLocation>
        <location evidence="5">Cytoplasm</location>
        <location evidence="5">Cytoskeleton</location>
        <location evidence="5">Microtubule organizing center</location>
    </subcellularLocation>
</comment>
<dbReference type="GO" id="GO:0051225">
    <property type="term" value="P:spindle assembly"/>
    <property type="evidence" value="ECO:0007669"/>
    <property type="project" value="TreeGrafter"/>
</dbReference>
<dbReference type="GO" id="GO:0051011">
    <property type="term" value="F:microtubule minus-end binding"/>
    <property type="evidence" value="ECO:0007669"/>
    <property type="project" value="TreeGrafter"/>
</dbReference>
<dbReference type="GO" id="GO:0043015">
    <property type="term" value="F:gamma-tubulin binding"/>
    <property type="evidence" value="ECO:0007669"/>
    <property type="project" value="InterPro"/>
</dbReference>
<dbReference type="GO" id="GO:0000278">
    <property type="term" value="P:mitotic cell cycle"/>
    <property type="evidence" value="ECO:0007669"/>
    <property type="project" value="TreeGrafter"/>
</dbReference>
<keyword evidence="8" id="KW-1185">Reference proteome</keyword>
<evidence type="ECO:0000256" key="3">
    <source>
        <dbReference type="ARBA" id="ARBA00022701"/>
    </source>
</evidence>
<dbReference type="GO" id="GO:0051321">
    <property type="term" value="P:meiotic cell cycle"/>
    <property type="evidence" value="ECO:0007669"/>
    <property type="project" value="TreeGrafter"/>
</dbReference>
<gene>
    <name evidence="7" type="ORF">OS493_035223</name>
</gene>
<dbReference type="Pfam" id="PF04130">
    <property type="entry name" value="GCP_C_terminal"/>
    <property type="match status" value="1"/>
</dbReference>
<keyword evidence="3 5" id="KW-0493">Microtubule</keyword>
<evidence type="ECO:0000259" key="6">
    <source>
        <dbReference type="Pfam" id="PF04130"/>
    </source>
</evidence>
<comment type="similarity">
    <text evidence="1 5">Belongs to the TUBGCP family.</text>
</comment>
<dbReference type="PANTHER" id="PTHR19302">
    <property type="entry name" value="GAMMA TUBULIN COMPLEX PROTEIN"/>
    <property type="match status" value="1"/>
</dbReference>
<dbReference type="GO" id="GO:0000922">
    <property type="term" value="C:spindle pole"/>
    <property type="evidence" value="ECO:0007669"/>
    <property type="project" value="InterPro"/>
</dbReference>
<dbReference type="GO" id="GO:0000930">
    <property type="term" value="C:gamma-tubulin complex"/>
    <property type="evidence" value="ECO:0007669"/>
    <property type="project" value="TreeGrafter"/>
</dbReference>
<dbReference type="InterPro" id="IPR007259">
    <property type="entry name" value="GCP"/>
</dbReference>
<evidence type="ECO:0000256" key="2">
    <source>
        <dbReference type="ARBA" id="ARBA00022490"/>
    </source>
</evidence>
<feature type="domain" description="Gamma tubulin complex component C-terminal" evidence="6">
    <location>
        <begin position="1"/>
        <end position="144"/>
    </location>
</feature>
<name>A0A9W9ZXN7_9CNID</name>
<keyword evidence="2 5" id="KW-0963">Cytoplasm</keyword>
<proteinExistence type="inferred from homology"/>
<keyword evidence="4 5" id="KW-0206">Cytoskeleton</keyword>
<dbReference type="AlphaFoldDB" id="A0A9W9ZXN7"/>
<protein>
    <recommendedName>
        <fullName evidence="5">Gamma-tubulin complex component</fullName>
    </recommendedName>
</protein>
<dbReference type="InterPro" id="IPR040457">
    <property type="entry name" value="GCP_C"/>
</dbReference>
<reference evidence="7" key="1">
    <citation type="submission" date="2023-01" db="EMBL/GenBank/DDBJ databases">
        <title>Genome assembly of the deep-sea coral Lophelia pertusa.</title>
        <authorList>
            <person name="Herrera S."/>
            <person name="Cordes E."/>
        </authorList>
    </citation>
    <scope>NUCLEOTIDE SEQUENCE</scope>
    <source>
        <strain evidence="7">USNM1676648</strain>
        <tissue evidence="7">Polyp</tissue>
    </source>
</reference>
<dbReference type="Gene3D" id="1.20.120.1900">
    <property type="entry name" value="Gamma-tubulin complex, C-terminal domain"/>
    <property type="match status" value="1"/>
</dbReference>
<dbReference type="GO" id="GO:0005874">
    <property type="term" value="C:microtubule"/>
    <property type="evidence" value="ECO:0007669"/>
    <property type="project" value="UniProtKB-KW"/>
</dbReference>
<comment type="caution">
    <text evidence="7">The sequence shown here is derived from an EMBL/GenBank/DDBJ whole genome shotgun (WGS) entry which is preliminary data.</text>
</comment>
<dbReference type="EMBL" id="MU825448">
    <property type="protein sequence ID" value="KAJ7388883.1"/>
    <property type="molecule type" value="Genomic_DNA"/>
</dbReference>